<dbReference type="InterPro" id="IPR003313">
    <property type="entry name" value="AraC-bd"/>
</dbReference>
<comment type="caution">
    <text evidence="5">The sequence shown here is derived from an EMBL/GenBank/DDBJ whole genome shotgun (WGS) entry which is preliminary data.</text>
</comment>
<accession>A0ABV9MYJ1</accession>
<dbReference type="InterPro" id="IPR037923">
    <property type="entry name" value="HTH-like"/>
</dbReference>
<dbReference type="InterPro" id="IPR009057">
    <property type="entry name" value="Homeodomain-like_sf"/>
</dbReference>
<dbReference type="InterPro" id="IPR018060">
    <property type="entry name" value="HTH_AraC"/>
</dbReference>
<dbReference type="Gene3D" id="2.60.120.280">
    <property type="entry name" value="Regulatory protein AraC"/>
    <property type="match status" value="1"/>
</dbReference>
<keyword evidence="2" id="KW-0238">DNA-binding</keyword>
<gene>
    <name evidence="5" type="ORF">ACFO5I_10870</name>
</gene>
<evidence type="ECO:0000256" key="2">
    <source>
        <dbReference type="ARBA" id="ARBA00023125"/>
    </source>
</evidence>
<keyword evidence="3" id="KW-0804">Transcription</keyword>
<evidence type="ECO:0000256" key="1">
    <source>
        <dbReference type="ARBA" id="ARBA00023015"/>
    </source>
</evidence>
<evidence type="ECO:0000256" key="3">
    <source>
        <dbReference type="ARBA" id="ARBA00023163"/>
    </source>
</evidence>
<dbReference type="PROSITE" id="PS00041">
    <property type="entry name" value="HTH_ARAC_FAMILY_1"/>
    <property type="match status" value="1"/>
</dbReference>
<dbReference type="SUPFAM" id="SSF51215">
    <property type="entry name" value="Regulatory protein AraC"/>
    <property type="match status" value="1"/>
</dbReference>
<dbReference type="PRINTS" id="PR00032">
    <property type="entry name" value="HTHARAC"/>
</dbReference>
<feature type="domain" description="HTH araC/xylS-type" evidence="4">
    <location>
        <begin position="165"/>
        <end position="264"/>
    </location>
</feature>
<organism evidence="5 6">
    <name type="scientific">Enterococcus lemanii</name>
    <dbReference type="NCBI Taxonomy" id="1159752"/>
    <lineage>
        <taxon>Bacteria</taxon>
        <taxon>Bacillati</taxon>
        <taxon>Bacillota</taxon>
        <taxon>Bacilli</taxon>
        <taxon>Lactobacillales</taxon>
        <taxon>Enterococcaceae</taxon>
        <taxon>Enterococcus</taxon>
    </lineage>
</organism>
<dbReference type="InterPro" id="IPR018062">
    <property type="entry name" value="HTH_AraC-typ_CS"/>
</dbReference>
<dbReference type="InterPro" id="IPR020449">
    <property type="entry name" value="Tscrpt_reg_AraC-type_HTH"/>
</dbReference>
<reference evidence="6" key="1">
    <citation type="journal article" date="2019" name="Int. J. Syst. Evol. Microbiol.">
        <title>The Global Catalogue of Microorganisms (GCM) 10K type strain sequencing project: providing services to taxonomists for standard genome sequencing and annotation.</title>
        <authorList>
            <consortium name="The Broad Institute Genomics Platform"/>
            <consortium name="The Broad Institute Genome Sequencing Center for Infectious Disease"/>
            <person name="Wu L."/>
            <person name="Ma J."/>
        </authorList>
    </citation>
    <scope>NUCLEOTIDE SEQUENCE [LARGE SCALE GENOMIC DNA]</scope>
    <source>
        <strain evidence="6">CGMCC 1.19032</strain>
    </source>
</reference>
<evidence type="ECO:0000313" key="5">
    <source>
        <dbReference type="EMBL" id="MFC4720224.1"/>
    </source>
</evidence>
<sequence length="265" mass="31215">MTVYFNLTSTPLPISVESLGNQWSQVSLQRMQGYPLYHWLQTETGKGEIWIENKKIILEEKEGILIAPFVPHAYYPLGADWVTNFITFEGHLKNHFNEILSNQTYILAKDQENFSFSKHIQQMITVFEDEAQRLNLSVLCYQFLLQLGQAQEPIQEHPLFQKYIEPGIKEIQTNYHDSLTVEEIAQKLFISSQYFTRLFKKFMNQSPYQYLIDFRIRQAKELLINEPDLPVQTIATRVGFDSTSQFIHVFKKRTQSTPKKFRSLY</sequence>
<proteinExistence type="predicted"/>
<evidence type="ECO:0000259" key="4">
    <source>
        <dbReference type="PROSITE" id="PS01124"/>
    </source>
</evidence>
<dbReference type="Proteomes" id="UP001595969">
    <property type="component" value="Unassembled WGS sequence"/>
</dbReference>
<evidence type="ECO:0000313" key="6">
    <source>
        <dbReference type="Proteomes" id="UP001595969"/>
    </source>
</evidence>
<dbReference type="PANTHER" id="PTHR43280:SF10">
    <property type="entry name" value="REGULATORY PROTEIN POCR"/>
    <property type="match status" value="1"/>
</dbReference>
<dbReference type="EMBL" id="JBHSGS010000061">
    <property type="protein sequence ID" value="MFC4720224.1"/>
    <property type="molecule type" value="Genomic_DNA"/>
</dbReference>
<dbReference type="Pfam" id="PF12833">
    <property type="entry name" value="HTH_18"/>
    <property type="match status" value="1"/>
</dbReference>
<protein>
    <submittedName>
        <fullName evidence="5">AraC family transcriptional regulator</fullName>
    </submittedName>
</protein>
<name>A0ABV9MYJ1_9ENTE</name>
<dbReference type="Pfam" id="PF02311">
    <property type="entry name" value="AraC_binding"/>
    <property type="match status" value="1"/>
</dbReference>
<dbReference type="PANTHER" id="PTHR43280">
    <property type="entry name" value="ARAC-FAMILY TRANSCRIPTIONAL REGULATOR"/>
    <property type="match status" value="1"/>
</dbReference>
<dbReference type="PROSITE" id="PS01124">
    <property type="entry name" value="HTH_ARAC_FAMILY_2"/>
    <property type="match status" value="1"/>
</dbReference>
<keyword evidence="6" id="KW-1185">Reference proteome</keyword>
<keyword evidence="1" id="KW-0805">Transcription regulation</keyword>
<dbReference type="SMART" id="SM00342">
    <property type="entry name" value="HTH_ARAC"/>
    <property type="match status" value="1"/>
</dbReference>
<dbReference type="SUPFAM" id="SSF46689">
    <property type="entry name" value="Homeodomain-like"/>
    <property type="match status" value="2"/>
</dbReference>
<dbReference type="RefSeq" id="WP_204653005.1">
    <property type="nucleotide sequence ID" value="NZ_JAFBFD010000004.1"/>
</dbReference>
<dbReference type="Gene3D" id="1.10.10.60">
    <property type="entry name" value="Homeodomain-like"/>
    <property type="match status" value="2"/>
</dbReference>